<proteinExistence type="predicted"/>
<evidence type="ECO:0000313" key="1">
    <source>
        <dbReference type="EMBL" id="CAD8081494.1"/>
    </source>
</evidence>
<gene>
    <name evidence="1" type="ORF">PSON_ATCC_30995.1.T0420071</name>
</gene>
<evidence type="ECO:0000313" key="2">
    <source>
        <dbReference type="Proteomes" id="UP000692954"/>
    </source>
</evidence>
<reference evidence="1" key="1">
    <citation type="submission" date="2021-01" db="EMBL/GenBank/DDBJ databases">
        <authorList>
            <consortium name="Genoscope - CEA"/>
            <person name="William W."/>
        </authorList>
    </citation>
    <scope>NUCLEOTIDE SEQUENCE</scope>
</reference>
<sequence>MLKNKIRFRKAQILDQPQRKMRSISQIRNRLITLKNKKKKKTIIFAKEELESYVK</sequence>
<dbReference type="Proteomes" id="UP000692954">
    <property type="component" value="Unassembled WGS sequence"/>
</dbReference>
<accession>A0A8S1N397</accession>
<comment type="caution">
    <text evidence="1">The sequence shown here is derived from an EMBL/GenBank/DDBJ whole genome shotgun (WGS) entry which is preliminary data.</text>
</comment>
<name>A0A8S1N397_9CILI</name>
<dbReference type="AlphaFoldDB" id="A0A8S1N397"/>
<keyword evidence="2" id="KW-1185">Reference proteome</keyword>
<dbReference type="EMBL" id="CAJJDN010000042">
    <property type="protein sequence ID" value="CAD8081494.1"/>
    <property type="molecule type" value="Genomic_DNA"/>
</dbReference>
<protein>
    <submittedName>
        <fullName evidence="1">Uncharacterized protein</fullName>
    </submittedName>
</protein>
<organism evidence="1 2">
    <name type="scientific">Paramecium sonneborni</name>
    <dbReference type="NCBI Taxonomy" id="65129"/>
    <lineage>
        <taxon>Eukaryota</taxon>
        <taxon>Sar</taxon>
        <taxon>Alveolata</taxon>
        <taxon>Ciliophora</taxon>
        <taxon>Intramacronucleata</taxon>
        <taxon>Oligohymenophorea</taxon>
        <taxon>Peniculida</taxon>
        <taxon>Parameciidae</taxon>
        <taxon>Paramecium</taxon>
    </lineage>
</organism>